<dbReference type="InterPro" id="IPR036527">
    <property type="entry name" value="SCP2_sterol-bd_dom_sf"/>
</dbReference>
<feature type="domain" description="SCP2" evidence="1">
    <location>
        <begin position="28"/>
        <end position="106"/>
    </location>
</feature>
<dbReference type="InterPro" id="IPR003033">
    <property type="entry name" value="SCP2_sterol-bd_dom"/>
</dbReference>
<accession>A0A3A9B4I3</accession>
<dbReference type="PANTHER" id="PTHR10094">
    <property type="entry name" value="STEROL CARRIER PROTEIN 2 SCP-2 FAMILY PROTEIN"/>
    <property type="match status" value="1"/>
</dbReference>
<evidence type="ECO:0000313" key="3">
    <source>
        <dbReference type="Proteomes" id="UP000280696"/>
    </source>
</evidence>
<evidence type="ECO:0000259" key="1">
    <source>
        <dbReference type="Pfam" id="PF02036"/>
    </source>
</evidence>
<name>A0A3A9B4I3_9FIRM</name>
<reference evidence="2 3" key="1">
    <citation type="submission" date="2018-09" db="EMBL/GenBank/DDBJ databases">
        <title>Murine metabolic-syndrome-specific gut microbial biobank.</title>
        <authorList>
            <person name="Liu C."/>
        </authorList>
    </citation>
    <scope>NUCLEOTIDE SEQUENCE [LARGE SCALE GENOMIC DNA]</scope>
    <source>
        <strain evidence="2 3">0.1xD8-82</strain>
    </source>
</reference>
<protein>
    <submittedName>
        <fullName evidence="2">SCP-2 sterol transfer family protein</fullName>
    </submittedName>
</protein>
<dbReference type="RefSeq" id="WP_120466638.1">
    <property type="nucleotide sequence ID" value="NZ_CATAJS010000007.1"/>
</dbReference>
<dbReference type="Gene3D" id="3.30.1050.10">
    <property type="entry name" value="SCP2 sterol-binding domain"/>
    <property type="match status" value="1"/>
</dbReference>
<dbReference type="Pfam" id="PF02036">
    <property type="entry name" value="SCP2"/>
    <property type="match status" value="1"/>
</dbReference>
<gene>
    <name evidence="2" type="ORF">D7V94_03020</name>
</gene>
<dbReference type="EMBL" id="RAYQ01000002">
    <property type="protein sequence ID" value="RKI93675.1"/>
    <property type="molecule type" value="Genomic_DNA"/>
</dbReference>
<dbReference type="OrthoDB" id="9804656at2"/>
<sequence length="106" mass="12296">MNFEELFEMVKEKFTQLDISGMKEHLAYQFNIEGDAEGIFYVEAKEGKLHVEPYEYHDRDVLFTCRAETLQRIAEGHLDPIKAVSLKMLKVDGDIGKALKFKDLLK</sequence>
<organism evidence="2 3">
    <name type="scientific">Parablautia intestinalis</name>
    <dbReference type="NCBI Taxonomy" id="2320100"/>
    <lineage>
        <taxon>Bacteria</taxon>
        <taxon>Bacillati</taxon>
        <taxon>Bacillota</taxon>
        <taxon>Clostridia</taxon>
        <taxon>Lachnospirales</taxon>
        <taxon>Lachnospiraceae</taxon>
        <taxon>Parablautia</taxon>
    </lineage>
</organism>
<evidence type="ECO:0000313" key="2">
    <source>
        <dbReference type="EMBL" id="RKI93675.1"/>
    </source>
</evidence>
<dbReference type="PANTHER" id="PTHR10094:SF25">
    <property type="entry name" value="SCP2 STEROL-BINDING DOMAIN-CONTAINING PROTEIN 1"/>
    <property type="match status" value="1"/>
</dbReference>
<dbReference type="AlphaFoldDB" id="A0A3A9B4I3"/>
<proteinExistence type="predicted"/>
<keyword evidence="3" id="KW-1185">Reference proteome</keyword>
<dbReference type="SUPFAM" id="SSF55718">
    <property type="entry name" value="SCP-like"/>
    <property type="match status" value="1"/>
</dbReference>
<dbReference type="Proteomes" id="UP000280696">
    <property type="component" value="Unassembled WGS sequence"/>
</dbReference>
<dbReference type="GO" id="GO:0005829">
    <property type="term" value="C:cytosol"/>
    <property type="evidence" value="ECO:0007669"/>
    <property type="project" value="TreeGrafter"/>
</dbReference>
<comment type="caution">
    <text evidence="2">The sequence shown here is derived from an EMBL/GenBank/DDBJ whole genome shotgun (WGS) entry which is preliminary data.</text>
</comment>